<feature type="region of interest" description="Disordered" evidence="15">
    <location>
        <begin position="88"/>
        <end position="132"/>
    </location>
</feature>
<evidence type="ECO:0000256" key="13">
    <source>
        <dbReference type="ARBA" id="ARBA00032597"/>
    </source>
</evidence>
<organism evidence="19 20">
    <name type="scientific">Candida oxycetoniae</name>
    <dbReference type="NCBI Taxonomy" id="497107"/>
    <lineage>
        <taxon>Eukaryota</taxon>
        <taxon>Fungi</taxon>
        <taxon>Dikarya</taxon>
        <taxon>Ascomycota</taxon>
        <taxon>Saccharomycotina</taxon>
        <taxon>Pichiomycetes</taxon>
        <taxon>Debaryomycetaceae</taxon>
        <taxon>Candida/Lodderomyces clade</taxon>
        <taxon>Candida</taxon>
    </lineage>
</organism>
<dbReference type="InterPro" id="IPR001611">
    <property type="entry name" value="Leu-rich_rpt"/>
</dbReference>
<feature type="region of interest" description="Disordered" evidence="15">
    <location>
        <begin position="254"/>
        <end position="284"/>
    </location>
</feature>
<dbReference type="PROSITE" id="PS51746">
    <property type="entry name" value="PPM_2"/>
    <property type="match status" value="1"/>
</dbReference>
<evidence type="ECO:0000259" key="17">
    <source>
        <dbReference type="PROSITE" id="PS50200"/>
    </source>
</evidence>
<feature type="compositionally biased region" description="Low complexity" evidence="15">
    <location>
        <begin position="164"/>
        <end position="182"/>
    </location>
</feature>
<evidence type="ECO:0000256" key="9">
    <source>
        <dbReference type="ARBA" id="ARBA00022840"/>
    </source>
</evidence>
<keyword evidence="20" id="KW-1185">Reference proteome</keyword>
<keyword evidence="5" id="KW-0433">Leucine-rich repeat</keyword>
<evidence type="ECO:0000256" key="2">
    <source>
        <dbReference type="ARBA" id="ARBA00005381"/>
    </source>
</evidence>
<evidence type="ECO:0000256" key="3">
    <source>
        <dbReference type="ARBA" id="ARBA00012201"/>
    </source>
</evidence>
<feature type="domain" description="Guanylate cyclase" evidence="16">
    <location>
        <begin position="1416"/>
        <end position="1553"/>
    </location>
</feature>
<dbReference type="GO" id="GO:0046872">
    <property type="term" value="F:metal ion binding"/>
    <property type="evidence" value="ECO:0007669"/>
    <property type="project" value="UniProtKB-KW"/>
</dbReference>
<dbReference type="SMART" id="SM00365">
    <property type="entry name" value="LRR_SD22"/>
    <property type="match status" value="10"/>
</dbReference>
<proteinExistence type="inferred from homology"/>
<keyword evidence="11" id="KW-0115">cAMP biosynthesis</keyword>
<dbReference type="Pfam" id="PF23598">
    <property type="entry name" value="LRR_14"/>
    <property type="match status" value="1"/>
</dbReference>
<evidence type="ECO:0000256" key="1">
    <source>
        <dbReference type="ARBA" id="ARBA00004167"/>
    </source>
</evidence>
<feature type="domain" description="PPM-type phosphatase" evidence="18">
    <location>
        <begin position="1089"/>
        <end position="1366"/>
    </location>
</feature>
<gene>
    <name evidence="19" type="ORF">KGF56_001724</name>
</gene>
<dbReference type="InterPro" id="IPR055414">
    <property type="entry name" value="LRR_R13L4/SHOC2-like"/>
</dbReference>
<dbReference type="Pfam" id="PF23010">
    <property type="entry name" value="RA_3"/>
    <property type="match status" value="1"/>
</dbReference>
<sequence length="1759" mass="196103">MSFLRRDKSKTGLFSAGQKYYEDPPSPTCELTSSGAFYDPSKSSSFPNSNIFFKNDASGAGAGAGAGGAGGAGDIEYTYHDHLDNEYSPRSSIVSMSHPAPGNLKDNYKGIHANSRGKSVGNIPPLLHPIKPKFKKKSSSLFNKLISSRKDGTEDDEKKKFATSSEASISPPQSLSSSRANSISEEHSQHLQPAPLSLQPSSHQHQRKSNSSTSSCHSKHKIRIASLTDYHPHHPSTVSANSLQMSQPDTLYNFRKGYDFASPSPGTSHKEPSFSSLPSSSPSDKMISLDLNLDEIQDIVKSNETVAPKQNWKAPDSWDVKAPKTEEMISVQSQQQSMRDELSKETATTANTIATTSTSSTTTTALVSVTKTLPSLYGARESLHVVNTVDPTPNHIIRVFKEDGTFTTILCSLEATTCELLAIVQRKFFLESASNYQLTVHIGNSVKVLESFEKPIKIQLGLLLLSGYNDDDNLRIIGRGDLSYVCRFIVENIYLRSLTHEEEVALSKNYVDVNISSLNLKNIPIIFHQHTYEIEKLNVSENPSIYIPLDFIQSCTNLTVIDSSRNGSSKFPINFLEATNLTDLNLEMNFLDELPMNINLLENLTHLKLNSNQLISLPKSFGKLSKLVSLNLSSNYFNQYPEPVNDLQNLIELDLSYNDLYYLPNSIVNLKALQKLNLCTNKLSKVLPKFFSELKSLKRLDIRYNQISNVDVLGQLPALEVLYASRNNISGFCDQMENLKLLHFDKNPITLLQFVNPLQMLNVLDLSKAKITSIPPAFIENISNVEKVVLDNNHLVILPNEIGNLSKLTHLSIYSNNLQSIPVTIGNLFNLQHLDLHSNNIQSLPSEIWNLQSLTILNIASNNLTAFPKPPFAIAKRISSSTNLVDLPTLSRSLADSLSVLTIADNRLNDDCFEPISFLISLTSLNVSYNDLVEIPEGSIVNLVKLRDLYLSGNEISTLPDELVQLKTLKLLYINNNKLITLPAKLSQLKNLSHFDGGSNQLYYNISNFLYDWNWNSNKKLKFLNLSGNKRFHIKDIKHTQNEEMNGFLGLKELKVLGLIDVTLTTTSLPEQSIEKRVRTTGSEIDNIGYGVSDTMGGREFVSNRDLFIQKFRGNEKELLVCSFDGKHGSPNHGHRISAIAKGMFASSFAEELMKVNDEDDKVHIALRRAFLNFNKEINGTLLAKKDNTIMPLPYKSKDFSDLNLTDDARSGAAVTVIYIRDKKLYSANIGDIEALLCQNNGNFKVLTNAHKPTNRQEFERIRAAGGYVSGSGDLDGDLAISRGVGFFSYLPHTHSGPDVNELTLTPADDLLIIGTKVLWDFLTYEFAVDIIRQDKHNPMVAAQKLRDFAISYGASDKITVIVLTFGEKPKQNSLYKNVGREAEFFAKKRRDRQIGGDSALRRLDNEIEPPTGELALVFTDIKNSTLLWDTYPVPMRSAIKTHNSIMRRQLRIIGGYEVKTEGDAFMVAFPSPTSALLWCFNVQQNLLTADWPTEILETDQCCEVTDGKGNIIYRGLSVRMGTHWGSPVCEPDIVTGRMDYFGPMVNRASRVSAIADGGQIAVSSDFLAEMKALTAIHEDIKSNKKTISDAYHGEENAGRVIERELNAIEDHGTNFYKIGERKLKGLETPEMITLVYSSRLKLRFEIFQKRLDVGENHSTRVIGTLPMDCIAAIHEISLRLENLLSFMNGGTYIKEGFKQTQKTRDISVQDLLNAVTRIENSVTTLFIRQRMNKGKVGFNTESLTSVLNELTDTLAKVQ</sequence>
<dbReference type="FunFam" id="3.80.10.10:FF:000220">
    <property type="entry name" value="Adenylate cyclase AcyA"/>
    <property type="match status" value="1"/>
</dbReference>
<dbReference type="InterPro" id="IPR050647">
    <property type="entry name" value="Plant_LRR-RLKs"/>
</dbReference>
<dbReference type="PROSITE" id="PS50200">
    <property type="entry name" value="RA"/>
    <property type="match status" value="1"/>
</dbReference>
<feature type="compositionally biased region" description="Basic and acidic residues" evidence="15">
    <location>
        <begin position="149"/>
        <end position="160"/>
    </location>
</feature>
<evidence type="ECO:0000256" key="7">
    <source>
        <dbReference type="ARBA" id="ARBA00022737"/>
    </source>
</evidence>
<evidence type="ECO:0000256" key="12">
    <source>
        <dbReference type="ARBA" id="ARBA00023239"/>
    </source>
</evidence>
<dbReference type="SUPFAM" id="SSF81606">
    <property type="entry name" value="PP2C-like"/>
    <property type="match status" value="1"/>
</dbReference>
<dbReference type="SMART" id="SM00314">
    <property type="entry name" value="RA"/>
    <property type="match status" value="1"/>
</dbReference>
<dbReference type="GO" id="GO:0016020">
    <property type="term" value="C:membrane"/>
    <property type="evidence" value="ECO:0007669"/>
    <property type="project" value="UniProtKB-SubCell"/>
</dbReference>
<accession>A0AAI9SZ77</accession>
<keyword evidence="6" id="KW-0479">Metal-binding</keyword>
<evidence type="ECO:0000256" key="11">
    <source>
        <dbReference type="ARBA" id="ARBA00022998"/>
    </source>
</evidence>
<dbReference type="Gene3D" id="3.80.10.10">
    <property type="entry name" value="Ribonuclease Inhibitor"/>
    <property type="match status" value="3"/>
</dbReference>
<dbReference type="Pfam" id="PF00211">
    <property type="entry name" value="Guanylate_cyc"/>
    <property type="match status" value="1"/>
</dbReference>
<dbReference type="Gene3D" id="3.30.70.1230">
    <property type="entry name" value="Nucleotide cyclase"/>
    <property type="match status" value="1"/>
</dbReference>
<dbReference type="Proteomes" id="UP001202479">
    <property type="component" value="Unassembled WGS sequence"/>
</dbReference>
<dbReference type="SUPFAM" id="SSF55073">
    <property type="entry name" value="Nucleotide cyclase"/>
    <property type="match status" value="1"/>
</dbReference>
<dbReference type="PROSITE" id="PS50125">
    <property type="entry name" value="GUANYLATE_CYCLASE_2"/>
    <property type="match status" value="1"/>
</dbReference>
<reference evidence="19" key="1">
    <citation type="journal article" date="2022" name="DNA Res.">
        <title>Genome analysis of five recently described species of the CUG-Ser clade uncovers Candida theae as a new hybrid lineage with pathogenic potential in the Candida parapsilosis species complex.</title>
        <authorList>
            <person name="Mixao V."/>
            <person name="Del Olmo V."/>
            <person name="Hegedusova E."/>
            <person name="Saus E."/>
            <person name="Pryszcz L."/>
            <person name="Cillingova A."/>
            <person name="Nosek J."/>
            <person name="Gabaldon T."/>
        </authorList>
    </citation>
    <scope>NUCLEOTIDE SEQUENCE</scope>
    <source>
        <strain evidence="19">CBS 10844</strain>
    </source>
</reference>
<evidence type="ECO:0000256" key="14">
    <source>
        <dbReference type="ARBA" id="ARBA00032637"/>
    </source>
</evidence>
<keyword evidence="7" id="KW-0677">Repeat</keyword>
<dbReference type="InterPro" id="IPR000159">
    <property type="entry name" value="RA_dom"/>
</dbReference>
<dbReference type="EC" id="4.6.1.1" evidence="3"/>
<dbReference type="Gene3D" id="3.60.40.10">
    <property type="entry name" value="PPM-type phosphatase domain"/>
    <property type="match status" value="1"/>
</dbReference>
<name>A0AAI9SZ77_9ASCO</name>
<dbReference type="Pfam" id="PF13855">
    <property type="entry name" value="LRR_8"/>
    <property type="match status" value="2"/>
</dbReference>
<evidence type="ECO:0000256" key="10">
    <source>
        <dbReference type="ARBA" id="ARBA00022842"/>
    </source>
</evidence>
<dbReference type="InterPro" id="IPR001932">
    <property type="entry name" value="PPM-type_phosphatase-like_dom"/>
</dbReference>
<dbReference type="GO" id="GO:0006171">
    <property type="term" value="P:cAMP biosynthetic process"/>
    <property type="evidence" value="ECO:0007669"/>
    <property type="project" value="UniProtKB-KW"/>
</dbReference>
<dbReference type="InterPro" id="IPR036457">
    <property type="entry name" value="PPM-type-like_dom_sf"/>
</dbReference>
<dbReference type="InterPro" id="IPR055071">
    <property type="entry name" value="RA_PHLPP-like"/>
</dbReference>
<dbReference type="CDD" id="cd00143">
    <property type="entry name" value="PP2Cc"/>
    <property type="match status" value="1"/>
</dbReference>
<dbReference type="RefSeq" id="XP_049181222.1">
    <property type="nucleotide sequence ID" value="XM_049322877.1"/>
</dbReference>
<evidence type="ECO:0000256" key="8">
    <source>
        <dbReference type="ARBA" id="ARBA00022741"/>
    </source>
</evidence>
<keyword evidence="10" id="KW-0460">Magnesium</keyword>
<dbReference type="SUPFAM" id="SSF52058">
    <property type="entry name" value="L domain-like"/>
    <property type="match status" value="2"/>
</dbReference>
<dbReference type="Pfam" id="PF00481">
    <property type="entry name" value="PP2C"/>
    <property type="match status" value="1"/>
</dbReference>
<evidence type="ECO:0000256" key="5">
    <source>
        <dbReference type="ARBA" id="ARBA00022614"/>
    </source>
</evidence>
<feature type="domain" description="Ras-associating" evidence="17">
    <location>
        <begin position="393"/>
        <end position="483"/>
    </location>
</feature>
<keyword evidence="8" id="KW-0547">Nucleotide-binding</keyword>
<comment type="subcellular location">
    <subcellularLocation>
        <location evidence="1">Membrane</location>
        <topology evidence="1">Single-pass membrane protein</topology>
    </subcellularLocation>
</comment>
<dbReference type="SMART" id="SM00369">
    <property type="entry name" value="LRR_TYP"/>
    <property type="match status" value="14"/>
</dbReference>
<dbReference type="InterPro" id="IPR003591">
    <property type="entry name" value="Leu-rich_rpt_typical-subtyp"/>
</dbReference>
<evidence type="ECO:0000313" key="19">
    <source>
        <dbReference type="EMBL" id="KAI3405477.2"/>
    </source>
</evidence>
<comment type="caution">
    <text evidence="19">The sequence shown here is derived from an EMBL/GenBank/DDBJ whole genome shotgun (WGS) entry which is preliminary data.</text>
</comment>
<evidence type="ECO:0000259" key="16">
    <source>
        <dbReference type="PROSITE" id="PS50125"/>
    </source>
</evidence>
<evidence type="ECO:0000259" key="18">
    <source>
        <dbReference type="PROSITE" id="PS51746"/>
    </source>
</evidence>
<protein>
    <recommendedName>
        <fullName evidence="4">Adenylate cyclase</fullName>
        <ecNumber evidence="3">4.6.1.1</ecNumber>
    </recommendedName>
    <alternativeName>
        <fullName evidence="13">ATP pyrophosphate-lyase</fullName>
    </alternativeName>
    <alternativeName>
        <fullName evidence="14">Adenylyl cyclase</fullName>
    </alternativeName>
</protein>
<dbReference type="GO" id="GO:0035556">
    <property type="term" value="P:intracellular signal transduction"/>
    <property type="evidence" value="ECO:0007669"/>
    <property type="project" value="InterPro"/>
</dbReference>
<dbReference type="SMART" id="SM00332">
    <property type="entry name" value="PP2Cc"/>
    <property type="match status" value="1"/>
</dbReference>
<dbReference type="PANTHER" id="PTHR48056">
    <property type="entry name" value="LRR RECEPTOR-LIKE SERINE/THREONINE-PROTEIN KINASE-RELATED"/>
    <property type="match status" value="1"/>
</dbReference>
<dbReference type="GeneID" id="73379341"/>
<evidence type="ECO:0000256" key="6">
    <source>
        <dbReference type="ARBA" id="ARBA00022723"/>
    </source>
</evidence>
<dbReference type="InterPro" id="IPR032675">
    <property type="entry name" value="LRR_dom_sf"/>
</dbReference>
<evidence type="ECO:0000256" key="15">
    <source>
        <dbReference type="SAM" id="MobiDB-lite"/>
    </source>
</evidence>
<dbReference type="EMBL" id="JAHUZD010000029">
    <property type="protein sequence ID" value="KAI3405477.2"/>
    <property type="molecule type" value="Genomic_DNA"/>
</dbReference>
<dbReference type="SMART" id="SM00044">
    <property type="entry name" value="CYCc"/>
    <property type="match status" value="1"/>
</dbReference>
<dbReference type="GO" id="GO:0005524">
    <property type="term" value="F:ATP binding"/>
    <property type="evidence" value="ECO:0007669"/>
    <property type="project" value="UniProtKB-KW"/>
</dbReference>
<comment type="similarity">
    <text evidence="2">Belongs to the adenylyl cyclase class-3 family.</text>
</comment>
<dbReference type="InterPro" id="IPR029787">
    <property type="entry name" value="Nucleotide_cyclase"/>
</dbReference>
<dbReference type="GO" id="GO:0004016">
    <property type="term" value="F:adenylate cyclase activity"/>
    <property type="evidence" value="ECO:0007669"/>
    <property type="project" value="UniProtKB-EC"/>
</dbReference>
<dbReference type="SMART" id="SM00364">
    <property type="entry name" value="LRR_BAC"/>
    <property type="match status" value="10"/>
</dbReference>
<feature type="compositionally biased region" description="Low complexity" evidence="15">
    <location>
        <begin position="273"/>
        <end position="283"/>
    </location>
</feature>
<feature type="region of interest" description="Disordered" evidence="15">
    <location>
        <begin position="149"/>
        <end position="219"/>
    </location>
</feature>
<keyword evidence="9" id="KW-0067">ATP-binding</keyword>
<evidence type="ECO:0000256" key="4">
    <source>
        <dbReference type="ARBA" id="ARBA00021420"/>
    </source>
</evidence>
<dbReference type="CDD" id="cd07302">
    <property type="entry name" value="CHD"/>
    <property type="match status" value="1"/>
</dbReference>
<dbReference type="CDD" id="cd17214">
    <property type="entry name" value="RA_CYR1_like"/>
    <property type="match status" value="1"/>
</dbReference>
<dbReference type="PANTHER" id="PTHR48056:SF81">
    <property type="entry name" value="RECEPTOR PROTEIN-TYROSINE KINASE CEPR1"/>
    <property type="match status" value="1"/>
</dbReference>
<dbReference type="InterPro" id="IPR001054">
    <property type="entry name" value="A/G_cyclase"/>
</dbReference>
<evidence type="ECO:0000313" key="20">
    <source>
        <dbReference type="Proteomes" id="UP001202479"/>
    </source>
</evidence>
<dbReference type="PROSITE" id="PS51450">
    <property type="entry name" value="LRR"/>
    <property type="match status" value="3"/>
</dbReference>
<keyword evidence="12" id="KW-0456">Lyase</keyword>